<dbReference type="Pfam" id="PF00383">
    <property type="entry name" value="dCMP_cyt_deam_1"/>
    <property type="match status" value="1"/>
</dbReference>
<name>A0A6M5YXC5_9BACT</name>
<accession>A0A6M5YXC5</accession>
<dbReference type="GO" id="GO:0055086">
    <property type="term" value="P:nucleobase-containing small molecule metabolic process"/>
    <property type="evidence" value="ECO:0007669"/>
    <property type="project" value="UniProtKB-ARBA"/>
</dbReference>
<dbReference type="Gene3D" id="3.40.140.10">
    <property type="entry name" value="Cytidine Deaminase, domain 2"/>
    <property type="match status" value="1"/>
</dbReference>
<dbReference type="GO" id="GO:0072527">
    <property type="term" value="P:pyrimidine-containing compound metabolic process"/>
    <property type="evidence" value="ECO:0007669"/>
    <property type="project" value="UniProtKB-ARBA"/>
</dbReference>
<feature type="domain" description="CMP/dCMP-type deaminase" evidence="2">
    <location>
        <begin position="7"/>
        <end position="135"/>
    </location>
</feature>
<evidence type="ECO:0000256" key="1">
    <source>
        <dbReference type="ARBA" id="ARBA00006576"/>
    </source>
</evidence>
<dbReference type="InterPro" id="IPR036412">
    <property type="entry name" value="HAD-like_sf"/>
</dbReference>
<dbReference type="RefSeq" id="WP_227254490.1">
    <property type="nucleotide sequence ID" value="NZ_CP053452.2"/>
</dbReference>
<dbReference type="InterPro" id="IPR016193">
    <property type="entry name" value="Cytidine_deaminase-like"/>
</dbReference>
<evidence type="ECO:0000313" key="4">
    <source>
        <dbReference type="Proteomes" id="UP000503447"/>
    </source>
</evidence>
<dbReference type="PANTHER" id="PTHR11644">
    <property type="entry name" value="CYTIDINE DEAMINASE"/>
    <property type="match status" value="1"/>
</dbReference>
<dbReference type="EC" id="3.5.4.5" evidence="3"/>
<comment type="similarity">
    <text evidence="1">Belongs to the cytidine and deoxycytidylate deaminase family.</text>
</comment>
<keyword evidence="4" id="KW-1185">Reference proteome</keyword>
<dbReference type="CDD" id="cd01283">
    <property type="entry name" value="cytidine_deaminase"/>
    <property type="match status" value="1"/>
</dbReference>
<reference evidence="4" key="1">
    <citation type="submission" date="2020-05" db="EMBL/GenBank/DDBJ databases">
        <title>Frigoriglobus tundricola gen. nov., sp. nov., a psychrotolerant cellulolytic planctomycete of the family Gemmataceae with two divergent copies of 16S rRNA gene.</title>
        <authorList>
            <person name="Kulichevskaya I.S."/>
            <person name="Ivanova A.A."/>
            <person name="Naumoff D.G."/>
            <person name="Beletsky A.V."/>
            <person name="Rijpstra W.I.C."/>
            <person name="Sinninghe Damste J.S."/>
            <person name="Mardanov A.V."/>
            <person name="Ravin N.V."/>
            <person name="Dedysh S.N."/>
        </authorList>
    </citation>
    <scope>NUCLEOTIDE SEQUENCE [LARGE SCALE GENOMIC DNA]</scope>
    <source>
        <strain evidence="4">PL17</strain>
    </source>
</reference>
<sequence length="344" mass="37197">MLPIPPATRAQLLHLARAAATVAYCPYSRFRVGAAALIDGQMFTGCNIENASYGLTVCAERAALFSGVAAGCRRVQALAVACPDTPADAPPEWRMCCGACRQVLAEFAAPDVPVYIDGGDDLTVADLLPRPFVLGGRSPAASTAAPPKPRLALDLDNVLADSDPVMRQVIRDQTRGRVNLDYPHILQFNYYECQDAGGESISRAEWGAVHDSFSTPERLMAVSPYPGVQAHLELLGAVFDLHIVTARLPQARATTVRWLVEHAFPRHRLHFLNHGEKHLSLGRFFAAVEDDRAQAEAFALAGVHSFVLAHPWNAVPPDALLHRHGNWDELTAALLRLAGAAPSI</sequence>
<proteinExistence type="inferred from homology"/>
<dbReference type="SUPFAM" id="SSF53927">
    <property type="entry name" value="Cytidine deaminase-like"/>
    <property type="match status" value="1"/>
</dbReference>
<dbReference type="EMBL" id="CP053452">
    <property type="protein sequence ID" value="QJW98625.1"/>
    <property type="molecule type" value="Genomic_DNA"/>
</dbReference>
<dbReference type="Gene3D" id="3.40.50.1000">
    <property type="entry name" value="HAD superfamily/HAD-like"/>
    <property type="match status" value="1"/>
</dbReference>
<protein>
    <submittedName>
        <fullName evidence="3">Cytidine deaminase</fullName>
        <ecNumber evidence="3">3.5.4.5</ecNumber>
    </submittedName>
</protein>
<dbReference type="GO" id="GO:0005829">
    <property type="term" value="C:cytosol"/>
    <property type="evidence" value="ECO:0007669"/>
    <property type="project" value="TreeGrafter"/>
</dbReference>
<organism evidence="3 4">
    <name type="scientific">Frigoriglobus tundricola</name>
    <dbReference type="NCBI Taxonomy" id="2774151"/>
    <lineage>
        <taxon>Bacteria</taxon>
        <taxon>Pseudomonadati</taxon>
        <taxon>Planctomycetota</taxon>
        <taxon>Planctomycetia</taxon>
        <taxon>Gemmatales</taxon>
        <taxon>Gemmataceae</taxon>
        <taxon>Frigoriglobus</taxon>
    </lineage>
</organism>
<dbReference type="PANTHER" id="PTHR11644:SF2">
    <property type="entry name" value="CYTIDINE DEAMINASE"/>
    <property type="match status" value="1"/>
</dbReference>
<dbReference type="Proteomes" id="UP000503447">
    <property type="component" value="Chromosome"/>
</dbReference>
<dbReference type="PROSITE" id="PS51747">
    <property type="entry name" value="CYT_DCMP_DEAMINASES_2"/>
    <property type="match status" value="1"/>
</dbReference>
<evidence type="ECO:0000313" key="3">
    <source>
        <dbReference type="EMBL" id="QJW98625.1"/>
    </source>
</evidence>
<dbReference type="KEGG" id="ftj:FTUN_6220"/>
<dbReference type="InterPro" id="IPR023214">
    <property type="entry name" value="HAD_sf"/>
</dbReference>
<dbReference type="GO" id="GO:0008270">
    <property type="term" value="F:zinc ion binding"/>
    <property type="evidence" value="ECO:0007669"/>
    <property type="project" value="TreeGrafter"/>
</dbReference>
<dbReference type="InterPro" id="IPR002125">
    <property type="entry name" value="CMP_dCMP_dom"/>
</dbReference>
<gene>
    <name evidence="3" type="ORF">FTUN_6220</name>
</gene>
<dbReference type="NCBIfam" id="NF004064">
    <property type="entry name" value="PRK05578.1"/>
    <property type="match status" value="1"/>
</dbReference>
<evidence type="ECO:0000259" key="2">
    <source>
        <dbReference type="PROSITE" id="PS51747"/>
    </source>
</evidence>
<keyword evidence="3" id="KW-0378">Hydrolase</keyword>
<dbReference type="InterPro" id="IPR050202">
    <property type="entry name" value="Cyt/Deoxycyt_deaminase"/>
</dbReference>
<dbReference type="SUPFAM" id="SSF56784">
    <property type="entry name" value="HAD-like"/>
    <property type="match status" value="1"/>
</dbReference>
<dbReference type="GO" id="GO:0004126">
    <property type="term" value="F:cytidine deaminase activity"/>
    <property type="evidence" value="ECO:0007669"/>
    <property type="project" value="UniProtKB-EC"/>
</dbReference>
<dbReference type="AlphaFoldDB" id="A0A6M5YXC5"/>